<evidence type="ECO:0000313" key="1">
    <source>
        <dbReference type="EMBL" id="KKN85199.1"/>
    </source>
</evidence>
<organism evidence="1">
    <name type="scientific">marine sediment metagenome</name>
    <dbReference type="NCBI Taxonomy" id="412755"/>
    <lineage>
        <taxon>unclassified sequences</taxon>
        <taxon>metagenomes</taxon>
        <taxon>ecological metagenomes</taxon>
    </lineage>
</organism>
<protein>
    <submittedName>
        <fullName evidence="1">Uncharacterized protein</fullName>
    </submittedName>
</protein>
<accession>A0A0F9U0U8</accession>
<gene>
    <name evidence="1" type="ORF">LCGC14_0281810</name>
</gene>
<reference evidence="1" key="1">
    <citation type="journal article" date="2015" name="Nature">
        <title>Complex archaea that bridge the gap between prokaryotes and eukaryotes.</title>
        <authorList>
            <person name="Spang A."/>
            <person name="Saw J.H."/>
            <person name="Jorgensen S.L."/>
            <person name="Zaremba-Niedzwiedzka K."/>
            <person name="Martijn J."/>
            <person name="Lind A.E."/>
            <person name="van Eijk R."/>
            <person name="Schleper C."/>
            <person name="Guy L."/>
            <person name="Ettema T.J."/>
        </authorList>
    </citation>
    <scope>NUCLEOTIDE SEQUENCE</scope>
</reference>
<sequence length="70" mass="7797">MRKDFDRSNMAAHSCGVPVLDTFEGLYASGLLTCLKRQNLALERLRHALENELASPARGCAPRRRLLSKA</sequence>
<dbReference type="EMBL" id="LAZR01000162">
    <property type="protein sequence ID" value="KKN85199.1"/>
    <property type="molecule type" value="Genomic_DNA"/>
</dbReference>
<dbReference type="AlphaFoldDB" id="A0A0F9U0U8"/>
<name>A0A0F9U0U8_9ZZZZ</name>
<proteinExistence type="predicted"/>
<comment type="caution">
    <text evidence="1">The sequence shown here is derived from an EMBL/GenBank/DDBJ whole genome shotgun (WGS) entry which is preliminary data.</text>
</comment>